<organism evidence="2 3">
    <name type="scientific">Nesidiocoris tenuis</name>
    <dbReference type="NCBI Taxonomy" id="355587"/>
    <lineage>
        <taxon>Eukaryota</taxon>
        <taxon>Metazoa</taxon>
        <taxon>Ecdysozoa</taxon>
        <taxon>Arthropoda</taxon>
        <taxon>Hexapoda</taxon>
        <taxon>Insecta</taxon>
        <taxon>Pterygota</taxon>
        <taxon>Neoptera</taxon>
        <taxon>Paraneoptera</taxon>
        <taxon>Hemiptera</taxon>
        <taxon>Heteroptera</taxon>
        <taxon>Panheteroptera</taxon>
        <taxon>Cimicomorpha</taxon>
        <taxon>Miridae</taxon>
        <taxon>Dicyphina</taxon>
        <taxon>Nesidiocoris</taxon>
    </lineage>
</organism>
<protein>
    <submittedName>
        <fullName evidence="2">Uncharacterized protein</fullName>
    </submittedName>
</protein>
<dbReference type="Proteomes" id="UP001307889">
    <property type="component" value="Chromosome 1"/>
</dbReference>
<dbReference type="EMBL" id="AP028909">
    <property type="protein sequence ID" value="BES89124.1"/>
    <property type="molecule type" value="Genomic_DNA"/>
</dbReference>
<evidence type="ECO:0000313" key="3">
    <source>
        <dbReference type="Proteomes" id="UP001307889"/>
    </source>
</evidence>
<accession>A0ABN7A9Y6</accession>
<proteinExistence type="predicted"/>
<feature type="region of interest" description="Disordered" evidence="1">
    <location>
        <begin position="61"/>
        <end position="84"/>
    </location>
</feature>
<evidence type="ECO:0000256" key="1">
    <source>
        <dbReference type="SAM" id="MobiDB-lite"/>
    </source>
</evidence>
<reference evidence="2 3" key="1">
    <citation type="submission" date="2023-09" db="EMBL/GenBank/DDBJ databases">
        <title>Nesidiocoris tenuis whole genome shotgun sequence.</title>
        <authorList>
            <person name="Shibata T."/>
            <person name="Shimoda M."/>
            <person name="Kobayashi T."/>
            <person name="Uehara T."/>
        </authorList>
    </citation>
    <scope>NUCLEOTIDE SEQUENCE [LARGE SCALE GENOMIC DNA]</scope>
    <source>
        <strain evidence="2 3">Japan</strain>
    </source>
</reference>
<sequence>MYTSRPKGQRLKKRAKCRKKSQTAEGGGTRHGSWKIGPVAIRYAPLGGATGRDLAPLAVKNGRNRSDVTAGRNNELGIRSTNWR</sequence>
<keyword evidence="3" id="KW-1185">Reference proteome</keyword>
<feature type="region of interest" description="Disordered" evidence="1">
    <location>
        <begin position="1"/>
        <end position="34"/>
    </location>
</feature>
<name>A0ABN7A9Y6_9HEMI</name>
<gene>
    <name evidence="2" type="ORF">NTJ_01931</name>
</gene>
<evidence type="ECO:0000313" key="2">
    <source>
        <dbReference type="EMBL" id="BES89124.1"/>
    </source>
</evidence>
<feature type="compositionally biased region" description="Basic residues" evidence="1">
    <location>
        <begin position="7"/>
        <end position="21"/>
    </location>
</feature>